<reference evidence="2 3" key="1">
    <citation type="submission" date="2023-12" db="EMBL/GenBank/DDBJ databases">
        <title>Description of Novel Strain Fulvimarina sp. 2208YS6-2-32 isolated from Uroteuthis (Photololigo) edulis.</title>
        <authorList>
            <person name="Park J.-S."/>
        </authorList>
    </citation>
    <scope>NUCLEOTIDE SEQUENCE [LARGE SCALE GENOMIC DNA]</scope>
    <source>
        <strain evidence="2 3">2208YS6-2-32</strain>
    </source>
</reference>
<dbReference type="EMBL" id="JAXLPB010000002">
    <property type="protein sequence ID" value="MDY8109099.1"/>
    <property type="molecule type" value="Genomic_DNA"/>
</dbReference>
<dbReference type="RefSeq" id="WP_322186558.1">
    <property type="nucleotide sequence ID" value="NZ_JAXLPB010000002.1"/>
</dbReference>
<dbReference type="Gene3D" id="3.40.30.10">
    <property type="entry name" value="Glutaredoxin"/>
    <property type="match status" value="1"/>
</dbReference>
<sequence length="679" mass="74188">MSQSNAAGGNQLADAVSPYLLQHKDNPVHWREWGEAAFAEARDRDRPILLSIGYAACHWCHVMAHESFEDAAVAEIMNALFVNVKVDREERPDVDQFYMTALHAFGEQGGWPMTMVLTPEGKPFFGGTYFPKEPRYGRPGFVQIMQALDRAWTERRAEIDKSAEDIGVRLRTHLQTHAAPGELDHLALEPVAARIGTMMDKVRGGMGTAPKFPNAPYMEVLARSGFHHGNEEHKAAFLKTTRALCLGGIYDHIGGGLARYSTDERWLVPHFEKMLYDNAQFLRHLTWCWRATGEDLFRRRIAETVGFLDREMRTAGGGLAASLDADSADAAGHMEEGAFYVWQRAEIDAALGPRAAAFAKAYDVSEGGNWEGHSIPHRLHGGAEGSDADFDEDKAALLTLRERRARPGRDDKILADWNGLAIRALAEIHQATGEETALRLGREAFAFVMGEMVVDGRLRHAARDGRTAGLALSSDYGAMISAAMALFATTLDPALLSHAEWLADELERWHADGEGGHFLNASDASDVPARLRGDQDDAMPSGTSLVLEGLLLLAQVTGRIDLSERAERAVLLAAGRAGAAPSGVPGIVSAAERLTRGSELALFGWRSNPGWNGMVDIVARTVDLDRLDFVTHDPAMLPQSNPMSESHPSRTPAAFHCTGRVCRAPVFTPEALQGLLLPV</sequence>
<protein>
    <submittedName>
        <fullName evidence="2">Thioredoxin domain-containing protein</fullName>
    </submittedName>
</protein>
<dbReference type="PANTHER" id="PTHR42899:SF1">
    <property type="entry name" value="SPERMATOGENESIS-ASSOCIATED PROTEIN 20"/>
    <property type="match status" value="1"/>
</dbReference>
<dbReference type="PIRSF" id="PIRSF006402">
    <property type="entry name" value="UCP006402_thioredoxin"/>
    <property type="match status" value="1"/>
</dbReference>
<evidence type="ECO:0000259" key="1">
    <source>
        <dbReference type="Pfam" id="PF03190"/>
    </source>
</evidence>
<evidence type="ECO:0000313" key="3">
    <source>
        <dbReference type="Proteomes" id="UP001294412"/>
    </source>
</evidence>
<dbReference type="Pfam" id="PF03190">
    <property type="entry name" value="Thioredox_DsbH"/>
    <property type="match status" value="1"/>
</dbReference>
<dbReference type="InterPro" id="IPR004879">
    <property type="entry name" value="Ssp411-like_TRX"/>
</dbReference>
<dbReference type="InterPro" id="IPR008928">
    <property type="entry name" value="6-hairpin_glycosidase_sf"/>
</dbReference>
<dbReference type="SUPFAM" id="SSF48208">
    <property type="entry name" value="Six-hairpin glycosidases"/>
    <property type="match status" value="1"/>
</dbReference>
<organism evidence="2 3">
    <name type="scientific">Fulvimarina uroteuthidis</name>
    <dbReference type="NCBI Taxonomy" id="3098149"/>
    <lineage>
        <taxon>Bacteria</taxon>
        <taxon>Pseudomonadati</taxon>
        <taxon>Pseudomonadota</taxon>
        <taxon>Alphaproteobacteria</taxon>
        <taxon>Hyphomicrobiales</taxon>
        <taxon>Aurantimonadaceae</taxon>
        <taxon>Fulvimarina</taxon>
    </lineage>
</organism>
<proteinExistence type="predicted"/>
<evidence type="ECO:0000313" key="2">
    <source>
        <dbReference type="EMBL" id="MDY8109099.1"/>
    </source>
</evidence>
<comment type="caution">
    <text evidence="2">The sequence shown here is derived from an EMBL/GenBank/DDBJ whole genome shotgun (WGS) entry which is preliminary data.</text>
</comment>
<accession>A0ABU5I146</accession>
<dbReference type="InterPro" id="IPR024705">
    <property type="entry name" value="Ssp411"/>
</dbReference>
<feature type="domain" description="Spermatogenesis-associated protein 20-like TRX" evidence="1">
    <location>
        <begin position="10"/>
        <end position="167"/>
    </location>
</feature>
<dbReference type="SUPFAM" id="SSF52833">
    <property type="entry name" value="Thioredoxin-like"/>
    <property type="match status" value="1"/>
</dbReference>
<dbReference type="Proteomes" id="UP001294412">
    <property type="component" value="Unassembled WGS sequence"/>
</dbReference>
<dbReference type="PANTHER" id="PTHR42899">
    <property type="entry name" value="SPERMATOGENESIS-ASSOCIATED PROTEIN 20"/>
    <property type="match status" value="1"/>
</dbReference>
<gene>
    <name evidence="2" type="ORF">U0C82_08065</name>
</gene>
<dbReference type="InterPro" id="IPR036249">
    <property type="entry name" value="Thioredoxin-like_sf"/>
</dbReference>
<name>A0ABU5I146_9HYPH</name>
<keyword evidence="3" id="KW-1185">Reference proteome</keyword>
<dbReference type="CDD" id="cd02955">
    <property type="entry name" value="SSP411"/>
    <property type="match status" value="1"/>
</dbReference>